<sequence length="387" mass="44340">MENQQRQAYLGRSGQLTARQGDPSFRPDTVSDPRRRRLDGRAEPGGASGDRAMRQQAQARMMSTRAKMSAEKRKNEELVASVRLDPLLFNDHRKTLQVAPRLPETERGFFMSQLETTSDDDLIEHIACVQDEAYKTYPNECTSSWGFALLKMRTHTSYQYVLDLQKQRKDAIFLDLGCGLGTDVRKLVADGFPILKILATDTRPELWLLGEKLFRIPSLIRFVGWQLTDPKYWGKAEVQYTPPMVTHGDLSTVKKLSQLHNQATYIHAGYLFHELPPDHQKNLARRIATLLCGMSGCIIFGAQPGSQFPGDRADWFSGYRTNLHSPESWERMWDGVFAKGSVRFATSLKRRDHYTEMRSHVRDIRQPEGGSRSPPEEWILEWSIIRV</sequence>
<dbReference type="PANTHER" id="PTHR35897:SF1">
    <property type="entry name" value="METHYLTRANSFERASE AUSD"/>
    <property type="match status" value="1"/>
</dbReference>
<evidence type="ECO:0008006" key="8">
    <source>
        <dbReference type="Google" id="ProtNLM"/>
    </source>
</evidence>
<evidence type="ECO:0000256" key="4">
    <source>
        <dbReference type="ARBA" id="ARBA00038314"/>
    </source>
</evidence>
<name>A0A067QIH8_9AGAM</name>
<keyword evidence="3" id="KW-0949">S-adenosyl-L-methionine</keyword>
<evidence type="ECO:0000256" key="2">
    <source>
        <dbReference type="ARBA" id="ARBA00022679"/>
    </source>
</evidence>
<evidence type="ECO:0000313" key="7">
    <source>
        <dbReference type="Proteomes" id="UP000027265"/>
    </source>
</evidence>
<dbReference type="InterPro" id="IPR029063">
    <property type="entry name" value="SAM-dependent_MTases_sf"/>
</dbReference>
<dbReference type="HOGENOM" id="CLU_051542_1_1_1"/>
<keyword evidence="7" id="KW-1185">Reference proteome</keyword>
<dbReference type="SUPFAM" id="SSF53335">
    <property type="entry name" value="S-adenosyl-L-methionine-dependent methyltransferases"/>
    <property type="match status" value="1"/>
</dbReference>
<dbReference type="InParanoid" id="A0A067QIH8"/>
<dbReference type="PANTHER" id="PTHR35897">
    <property type="entry name" value="METHYLTRANSFERASE AUSD"/>
    <property type="match status" value="1"/>
</dbReference>
<feature type="region of interest" description="Disordered" evidence="5">
    <location>
        <begin position="1"/>
        <end position="61"/>
    </location>
</feature>
<proteinExistence type="inferred from homology"/>
<evidence type="ECO:0000313" key="6">
    <source>
        <dbReference type="EMBL" id="KDQ63327.1"/>
    </source>
</evidence>
<dbReference type="InterPro" id="IPR051654">
    <property type="entry name" value="Meroterpenoid_MTases"/>
</dbReference>
<organism evidence="6 7">
    <name type="scientific">Jaapia argillacea MUCL 33604</name>
    <dbReference type="NCBI Taxonomy" id="933084"/>
    <lineage>
        <taxon>Eukaryota</taxon>
        <taxon>Fungi</taxon>
        <taxon>Dikarya</taxon>
        <taxon>Basidiomycota</taxon>
        <taxon>Agaricomycotina</taxon>
        <taxon>Agaricomycetes</taxon>
        <taxon>Agaricomycetidae</taxon>
        <taxon>Jaapiales</taxon>
        <taxon>Jaapiaceae</taxon>
        <taxon>Jaapia</taxon>
    </lineage>
</organism>
<keyword evidence="2" id="KW-0808">Transferase</keyword>
<comment type="pathway">
    <text evidence="1">Secondary metabolite biosynthesis.</text>
</comment>
<dbReference type="EMBL" id="KL197710">
    <property type="protein sequence ID" value="KDQ63327.1"/>
    <property type="molecule type" value="Genomic_DNA"/>
</dbReference>
<dbReference type="STRING" id="933084.A0A067QIH8"/>
<dbReference type="AlphaFoldDB" id="A0A067QIH8"/>
<gene>
    <name evidence="6" type="ORF">JAAARDRAFT_29345</name>
</gene>
<evidence type="ECO:0000256" key="3">
    <source>
        <dbReference type="ARBA" id="ARBA00022691"/>
    </source>
</evidence>
<accession>A0A067QIH8</accession>
<protein>
    <recommendedName>
        <fullName evidence="8">Methyltransferase domain-containing protein</fullName>
    </recommendedName>
</protein>
<reference evidence="7" key="1">
    <citation type="journal article" date="2014" name="Proc. Natl. Acad. Sci. U.S.A.">
        <title>Extensive sampling of basidiomycete genomes demonstrates inadequacy of the white-rot/brown-rot paradigm for wood decay fungi.</title>
        <authorList>
            <person name="Riley R."/>
            <person name="Salamov A.A."/>
            <person name="Brown D.W."/>
            <person name="Nagy L.G."/>
            <person name="Floudas D."/>
            <person name="Held B.W."/>
            <person name="Levasseur A."/>
            <person name="Lombard V."/>
            <person name="Morin E."/>
            <person name="Otillar R."/>
            <person name="Lindquist E.A."/>
            <person name="Sun H."/>
            <person name="LaButti K.M."/>
            <person name="Schmutz J."/>
            <person name="Jabbour D."/>
            <person name="Luo H."/>
            <person name="Baker S.E."/>
            <person name="Pisabarro A.G."/>
            <person name="Walton J.D."/>
            <person name="Blanchette R.A."/>
            <person name="Henrissat B."/>
            <person name="Martin F."/>
            <person name="Cullen D."/>
            <person name="Hibbett D.S."/>
            <person name="Grigoriev I.V."/>
        </authorList>
    </citation>
    <scope>NUCLEOTIDE SEQUENCE [LARGE SCALE GENOMIC DNA]</scope>
    <source>
        <strain evidence="7">MUCL 33604</strain>
    </source>
</reference>
<evidence type="ECO:0000256" key="1">
    <source>
        <dbReference type="ARBA" id="ARBA00005179"/>
    </source>
</evidence>
<comment type="similarity">
    <text evidence="4">Belongs to the class I-like SAM-binding methyltransferase superfamily.</text>
</comment>
<dbReference type="OrthoDB" id="2094832at2759"/>
<dbReference type="GO" id="GO:0016740">
    <property type="term" value="F:transferase activity"/>
    <property type="evidence" value="ECO:0007669"/>
    <property type="project" value="UniProtKB-KW"/>
</dbReference>
<evidence type="ECO:0000256" key="5">
    <source>
        <dbReference type="SAM" id="MobiDB-lite"/>
    </source>
</evidence>
<dbReference type="Gene3D" id="3.40.50.150">
    <property type="entry name" value="Vaccinia Virus protein VP39"/>
    <property type="match status" value="1"/>
</dbReference>
<dbReference type="Proteomes" id="UP000027265">
    <property type="component" value="Unassembled WGS sequence"/>
</dbReference>